<feature type="compositionally biased region" description="Low complexity" evidence="1">
    <location>
        <begin position="54"/>
        <end position="64"/>
    </location>
</feature>
<sequence length="143" mass="15619">MCFEFGSCFRGGRTDDYGGERSNSNRNEAGGHGRGRRGNNNRNGYYGGADHKAPPTAYQQPPAAVDEAGHKGLSRPRAGAGARVGYTAYAQHKADIERPKLPAWHNKVSDEAYTARLQEAAADHRNNATTDFHHYPTTALGRY</sequence>
<evidence type="ECO:0000256" key="1">
    <source>
        <dbReference type="SAM" id="MobiDB-lite"/>
    </source>
</evidence>
<feature type="compositionally biased region" description="Basic and acidic residues" evidence="1">
    <location>
        <begin position="124"/>
        <end position="134"/>
    </location>
</feature>
<evidence type="ECO:0000313" key="3">
    <source>
        <dbReference type="Proteomes" id="UP000324705"/>
    </source>
</evidence>
<protein>
    <submittedName>
        <fullName evidence="2">Uncharacterized protein</fullName>
    </submittedName>
</protein>
<dbReference type="EMBL" id="LT934116">
    <property type="protein sequence ID" value="VAH71876.1"/>
    <property type="molecule type" value="Genomic_DNA"/>
</dbReference>
<reference evidence="2 3" key="1">
    <citation type="submission" date="2017-09" db="EMBL/GenBank/DDBJ databases">
        <authorList>
            <consortium name="International Durum Wheat Genome Sequencing Consortium (IDWGSC)"/>
            <person name="Milanesi L."/>
        </authorList>
    </citation>
    <scope>NUCLEOTIDE SEQUENCE [LARGE SCALE GENOMIC DNA]</scope>
    <source>
        <strain evidence="3">cv. Svevo</strain>
    </source>
</reference>
<gene>
    <name evidence="2" type="ORF">TRITD_3Bv1G015800</name>
</gene>
<organism evidence="2 3">
    <name type="scientific">Triticum turgidum subsp. durum</name>
    <name type="common">Durum wheat</name>
    <name type="synonym">Triticum durum</name>
    <dbReference type="NCBI Taxonomy" id="4567"/>
    <lineage>
        <taxon>Eukaryota</taxon>
        <taxon>Viridiplantae</taxon>
        <taxon>Streptophyta</taxon>
        <taxon>Embryophyta</taxon>
        <taxon>Tracheophyta</taxon>
        <taxon>Spermatophyta</taxon>
        <taxon>Magnoliopsida</taxon>
        <taxon>Liliopsida</taxon>
        <taxon>Poales</taxon>
        <taxon>Poaceae</taxon>
        <taxon>BOP clade</taxon>
        <taxon>Pooideae</taxon>
        <taxon>Triticodae</taxon>
        <taxon>Triticeae</taxon>
        <taxon>Triticinae</taxon>
        <taxon>Triticum</taxon>
    </lineage>
</organism>
<dbReference type="AlphaFoldDB" id="A0A9R1Q757"/>
<proteinExistence type="predicted"/>
<dbReference type="Gramene" id="TRITD3Bv1G015800.1">
    <property type="protein sequence ID" value="TRITD3Bv1G015800.1"/>
    <property type="gene ID" value="TRITD3Bv1G015800"/>
</dbReference>
<accession>A0A9R1Q757</accession>
<evidence type="ECO:0000313" key="2">
    <source>
        <dbReference type="EMBL" id="VAH71876.1"/>
    </source>
</evidence>
<dbReference type="Proteomes" id="UP000324705">
    <property type="component" value="Chromosome 3B"/>
</dbReference>
<feature type="region of interest" description="Disordered" evidence="1">
    <location>
        <begin position="13"/>
        <end position="80"/>
    </location>
</feature>
<keyword evidence="3" id="KW-1185">Reference proteome</keyword>
<feature type="region of interest" description="Disordered" evidence="1">
    <location>
        <begin position="124"/>
        <end position="143"/>
    </location>
</feature>
<name>A0A9R1Q757_TRITD</name>